<keyword evidence="2 13" id="KW-1003">Cell membrane</keyword>
<feature type="topological domain" description="Cytoplasmic" evidence="13">
    <location>
        <begin position="1"/>
        <end position="8"/>
    </location>
</feature>
<dbReference type="PANTHER" id="PTHR34128:SF2">
    <property type="entry name" value="CYTOCHROME C-TYPE BIOGENESIS PROTEIN CCME HOMOLOG, MITOCHONDRIAL"/>
    <property type="match status" value="1"/>
</dbReference>
<feature type="binding site" description="covalent" evidence="13 14">
    <location>
        <position position="124"/>
    </location>
    <ligand>
        <name>heme</name>
        <dbReference type="ChEBI" id="CHEBI:30413"/>
    </ligand>
</feature>
<keyword evidence="6 13" id="KW-0479">Metal-binding</keyword>
<dbReference type="FunFam" id="2.40.50.140:FF:000104">
    <property type="entry name" value="Cytochrome c-type biogenesis protein CcmE"/>
    <property type="match status" value="1"/>
</dbReference>
<proteinExistence type="inferred from homology"/>
<keyword evidence="11 13" id="KW-0472">Membrane</keyword>
<dbReference type="NCBIfam" id="NF009727">
    <property type="entry name" value="PRK13254.1-1"/>
    <property type="match status" value="1"/>
</dbReference>
<evidence type="ECO:0000256" key="11">
    <source>
        <dbReference type="ARBA" id="ARBA00023136"/>
    </source>
</evidence>
<evidence type="ECO:0000256" key="14">
    <source>
        <dbReference type="PIRSR" id="PIRSR604329-50"/>
    </source>
</evidence>
<dbReference type="SUPFAM" id="SSF82093">
    <property type="entry name" value="Heme chaperone CcmE"/>
    <property type="match status" value="1"/>
</dbReference>
<organism evidence="15 16">
    <name type="scientific">Halotalea alkalilenta</name>
    <dbReference type="NCBI Taxonomy" id="376489"/>
    <lineage>
        <taxon>Bacteria</taxon>
        <taxon>Pseudomonadati</taxon>
        <taxon>Pseudomonadota</taxon>
        <taxon>Gammaproteobacteria</taxon>
        <taxon>Oceanospirillales</taxon>
        <taxon>Halomonadaceae</taxon>
        <taxon>Halotalea</taxon>
    </lineage>
</organism>
<dbReference type="Gene3D" id="2.40.50.140">
    <property type="entry name" value="Nucleic acid-binding proteins"/>
    <property type="match status" value="1"/>
</dbReference>
<evidence type="ECO:0000256" key="12">
    <source>
        <dbReference type="ARBA" id="ARBA00056663"/>
    </source>
</evidence>
<dbReference type="GO" id="GO:0020037">
    <property type="term" value="F:heme binding"/>
    <property type="evidence" value="ECO:0007669"/>
    <property type="project" value="InterPro"/>
</dbReference>
<keyword evidence="9 13" id="KW-1133">Transmembrane helix</keyword>
<keyword evidence="8 13" id="KW-0735">Signal-anchor</keyword>
<keyword evidence="10 13" id="KW-0408">Iron</keyword>
<dbReference type="AlphaFoldDB" id="A0A172YDB3"/>
<keyword evidence="4 13" id="KW-0349">Heme</keyword>
<dbReference type="NCBIfam" id="NF009729">
    <property type="entry name" value="PRK13254.1-3"/>
    <property type="match status" value="1"/>
</dbReference>
<keyword evidence="16" id="KW-1185">Reference proteome</keyword>
<feature type="topological domain" description="Extracellular" evidence="13">
    <location>
        <begin position="30"/>
        <end position="175"/>
    </location>
</feature>
<evidence type="ECO:0000256" key="10">
    <source>
        <dbReference type="ARBA" id="ARBA00023004"/>
    </source>
</evidence>
<dbReference type="KEGG" id="haa:A5892_06825"/>
<evidence type="ECO:0000256" key="5">
    <source>
        <dbReference type="ARBA" id="ARBA00022692"/>
    </source>
</evidence>
<evidence type="ECO:0000256" key="13">
    <source>
        <dbReference type="HAMAP-Rule" id="MF_01959"/>
    </source>
</evidence>
<comment type="subcellular location">
    <subcellularLocation>
        <location evidence="1">Cell inner membrane</location>
    </subcellularLocation>
    <subcellularLocation>
        <location evidence="13">Cell membrane</location>
        <topology evidence="13">Single-pass type II membrane protein</topology>
    </subcellularLocation>
</comment>
<protein>
    <recommendedName>
        <fullName evidence="13">Cytochrome c-type biogenesis protein CcmE</fullName>
    </recommendedName>
    <alternativeName>
        <fullName evidence="13">Cytochrome c maturation protein E</fullName>
    </alternativeName>
    <alternativeName>
        <fullName evidence="13">Heme chaperone CcmE</fullName>
    </alternativeName>
</protein>
<dbReference type="InterPro" id="IPR004329">
    <property type="entry name" value="CcmE"/>
</dbReference>
<evidence type="ECO:0000256" key="9">
    <source>
        <dbReference type="ARBA" id="ARBA00022989"/>
    </source>
</evidence>
<sequence>MNPKRRQRLAVVIGLVALAAIAIGLTLYALRANIDLFFTPQQIAAGEAPTGRSLRAGGVVRFDSVRRDPERVAVSFVVTDFVDDVEVHYQGILPDLFREGQGVVVVGTLDRQGVIEASQVLAKHDENYTPPEVVKALEAGGRMPVEYRLQLDAGLTPQAIQSAAQLSGLDARLDD</sequence>
<evidence type="ECO:0000256" key="7">
    <source>
        <dbReference type="ARBA" id="ARBA00022748"/>
    </source>
</evidence>
<dbReference type="EMBL" id="CP015243">
    <property type="protein sequence ID" value="ANF57213.1"/>
    <property type="molecule type" value="Genomic_DNA"/>
</dbReference>
<comment type="similarity">
    <text evidence="13">Belongs to the CcmE/CycJ family.</text>
</comment>
<dbReference type="PANTHER" id="PTHR34128">
    <property type="entry name" value="CYTOCHROME C-TYPE BIOGENESIS PROTEIN CCME HOMOLOG, MITOCHONDRIAL"/>
    <property type="match status" value="1"/>
</dbReference>
<name>A0A172YDB3_9GAMM</name>
<dbReference type="HAMAP" id="MF_01959">
    <property type="entry name" value="CcmE"/>
    <property type="match status" value="1"/>
</dbReference>
<dbReference type="InterPro" id="IPR036127">
    <property type="entry name" value="CcmE-like_sf"/>
</dbReference>
<evidence type="ECO:0000313" key="16">
    <source>
        <dbReference type="Proteomes" id="UP000077875"/>
    </source>
</evidence>
<dbReference type="GO" id="GO:0005886">
    <property type="term" value="C:plasma membrane"/>
    <property type="evidence" value="ECO:0007669"/>
    <property type="project" value="UniProtKB-SubCell"/>
</dbReference>
<evidence type="ECO:0000256" key="8">
    <source>
        <dbReference type="ARBA" id="ARBA00022968"/>
    </source>
</evidence>
<dbReference type="GO" id="GO:0017003">
    <property type="term" value="P:protein-heme linkage"/>
    <property type="evidence" value="ECO:0007669"/>
    <property type="project" value="UniProtKB-UniRule"/>
</dbReference>
<evidence type="ECO:0000256" key="6">
    <source>
        <dbReference type="ARBA" id="ARBA00022723"/>
    </source>
</evidence>
<keyword evidence="3" id="KW-0997">Cell inner membrane</keyword>
<evidence type="ECO:0000256" key="2">
    <source>
        <dbReference type="ARBA" id="ARBA00022475"/>
    </source>
</evidence>
<keyword evidence="7 13" id="KW-0201">Cytochrome c-type biogenesis</keyword>
<dbReference type="STRING" id="376489.A5892_06825"/>
<dbReference type="RefSeq" id="WP_064122167.1">
    <property type="nucleotide sequence ID" value="NZ_CP015243.1"/>
</dbReference>
<dbReference type="Proteomes" id="UP000077875">
    <property type="component" value="Chromosome"/>
</dbReference>
<comment type="function">
    <text evidence="12 13">Heme chaperone required for the biogenesis of c-type cytochromes. Transiently binds heme delivered by CcmC and transfers the heme to apo-cytochromes in a process facilitated by CcmF and CcmH.</text>
</comment>
<evidence type="ECO:0000256" key="4">
    <source>
        <dbReference type="ARBA" id="ARBA00022617"/>
    </source>
</evidence>
<feature type="binding site" description="axial binding residue" evidence="13 14">
    <location>
        <position position="128"/>
    </location>
    <ligand>
        <name>heme</name>
        <dbReference type="ChEBI" id="CHEBI:30413"/>
    </ligand>
    <ligandPart>
        <name>Fe</name>
        <dbReference type="ChEBI" id="CHEBI:18248"/>
    </ligandPart>
</feature>
<dbReference type="GO" id="GO:0046872">
    <property type="term" value="F:metal ion binding"/>
    <property type="evidence" value="ECO:0007669"/>
    <property type="project" value="UniProtKB-KW"/>
</dbReference>
<dbReference type="GO" id="GO:0017004">
    <property type="term" value="P:cytochrome complex assembly"/>
    <property type="evidence" value="ECO:0007669"/>
    <property type="project" value="UniProtKB-KW"/>
</dbReference>
<keyword evidence="5 13" id="KW-0812">Transmembrane</keyword>
<dbReference type="Pfam" id="PF03100">
    <property type="entry name" value="CcmE"/>
    <property type="match status" value="1"/>
</dbReference>
<dbReference type="InterPro" id="IPR012340">
    <property type="entry name" value="NA-bd_OB-fold"/>
</dbReference>
<evidence type="ECO:0000313" key="15">
    <source>
        <dbReference type="EMBL" id="ANF57213.1"/>
    </source>
</evidence>
<reference evidence="15 16" key="1">
    <citation type="submission" date="2016-04" db="EMBL/GenBank/DDBJ databases">
        <title>Complete Genome Sequence of Halotalea alkalilenta IHB B 13600.</title>
        <authorList>
            <person name="Swarnkar M.K."/>
            <person name="Sharma A."/>
            <person name="Kaushal K."/>
            <person name="Soni R."/>
            <person name="Rana S."/>
            <person name="Singh A.K."/>
            <person name="Gulati A."/>
        </authorList>
    </citation>
    <scope>NUCLEOTIDE SEQUENCE [LARGE SCALE GENOMIC DNA]</scope>
    <source>
        <strain evidence="15 16">IHB B 13600</strain>
    </source>
</reference>
<evidence type="ECO:0000256" key="1">
    <source>
        <dbReference type="ARBA" id="ARBA00004533"/>
    </source>
</evidence>
<evidence type="ECO:0000256" key="3">
    <source>
        <dbReference type="ARBA" id="ARBA00022519"/>
    </source>
</evidence>
<gene>
    <name evidence="13" type="primary">ccmE</name>
    <name evidence="13" type="synonym">cycJ</name>
    <name evidence="15" type="ORF">A5892_06825</name>
</gene>
<accession>A0A172YDB3</accession>